<gene>
    <name evidence="1" type="ORF">pipiens_007598</name>
</gene>
<protein>
    <submittedName>
        <fullName evidence="1">Uncharacterized protein</fullName>
    </submittedName>
</protein>
<reference evidence="1 2" key="1">
    <citation type="submission" date="2024-05" db="EMBL/GenBank/DDBJ databases">
        <title>Culex pipiens pipiens assembly and annotation.</title>
        <authorList>
            <person name="Alout H."/>
            <person name="Durand T."/>
        </authorList>
    </citation>
    <scope>NUCLEOTIDE SEQUENCE [LARGE SCALE GENOMIC DNA]</scope>
    <source>
        <strain evidence="1">HA-2024</strain>
        <tissue evidence="1">Whole body</tissue>
    </source>
</reference>
<dbReference type="Proteomes" id="UP001562425">
    <property type="component" value="Unassembled WGS sequence"/>
</dbReference>
<accession>A0ABD1DPD3</accession>
<keyword evidence="2" id="KW-1185">Reference proteome</keyword>
<feature type="non-terminal residue" evidence="1">
    <location>
        <position position="39"/>
    </location>
</feature>
<proteinExistence type="predicted"/>
<sequence>MCVQNKRNPRKPTEKEWLELHFPNFGVARQAMQLAIDAV</sequence>
<evidence type="ECO:0000313" key="2">
    <source>
        <dbReference type="Proteomes" id="UP001562425"/>
    </source>
</evidence>
<evidence type="ECO:0000313" key="1">
    <source>
        <dbReference type="EMBL" id="KAL1400244.1"/>
    </source>
</evidence>
<name>A0ABD1DPD3_CULPP</name>
<organism evidence="1 2">
    <name type="scientific">Culex pipiens pipiens</name>
    <name type="common">Northern house mosquito</name>
    <dbReference type="NCBI Taxonomy" id="38569"/>
    <lineage>
        <taxon>Eukaryota</taxon>
        <taxon>Metazoa</taxon>
        <taxon>Ecdysozoa</taxon>
        <taxon>Arthropoda</taxon>
        <taxon>Hexapoda</taxon>
        <taxon>Insecta</taxon>
        <taxon>Pterygota</taxon>
        <taxon>Neoptera</taxon>
        <taxon>Endopterygota</taxon>
        <taxon>Diptera</taxon>
        <taxon>Nematocera</taxon>
        <taxon>Culicoidea</taxon>
        <taxon>Culicidae</taxon>
        <taxon>Culicinae</taxon>
        <taxon>Culicini</taxon>
        <taxon>Culex</taxon>
        <taxon>Culex</taxon>
    </lineage>
</organism>
<comment type="caution">
    <text evidence="1">The sequence shown here is derived from an EMBL/GenBank/DDBJ whole genome shotgun (WGS) entry which is preliminary data.</text>
</comment>
<dbReference type="AlphaFoldDB" id="A0ABD1DPD3"/>
<dbReference type="EMBL" id="JBEHCU010005308">
    <property type="protein sequence ID" value="KAL1400244.1"/>
    <property type="molecule type" value="Genomic_DNA"/>
</dbReference>